<dbReference type="InterPro" id="IPR029069">
    <property type="entry name" value="HotDog_dom_sf"/>
</dbReference>
<dbReference type="Proteomes" id="UP001196870">
    <property type="component" value="Unassembled WGS sequence"/>
</dbReference>
<evidence type="ECO:0000313" key="3">
    <source>
        <dbReference type="Proteomes" id="UP001196870"/>
    </source>
</evidence>
<dbReference type="EMBL" id="JAAGBB010000025">
    <property type="protein sequence ID" value="MBR0666677.1"/>
    <property type="molecule type" value="Genomic_DNA"/>
</dbReference>
<name>A0ABS5F299_9PROT</name>
<dbReference type="Gene3D" id="3.10.129.10">
    <property type="entry name" value="Hotdog Thioesterase"/>
    <property type="match status" value="1"/>
</dbReference>
<evidence type="ECO:0000313" key="2">
    <source>
        <dbReference type="EMBL" id="MBR0666677.1"/>
    </source>
</evidence>
<accession>A0ABS5F299</accession>
<keyword evidence="3" id="KW-1185">Reference proteome</keyword>
<dbReference type="InterPro" id="IPR002539">
    <property type="entry name" value="MaoC-like_dom"/>
</dbReference>
<comment type="caution">
    <text evidence="2">The sequence shown here is derived from an EMBL/GenBank/DDBJ whole genome shotgun (WGS) entry which is preliminary data.</text>
</comment>
<feature type="domain" description="MaoC-like" evidence="1">
    <location>
        <begin position="22"/>
        <end position="130"/>
    </location>
</feature>
<reference evidence="3" key="1">
    <citation type="journal article" date="2021" name="Syst. Appl. Microbiol.">
        <title>Roseomonas hellenica sp. nov., isolated from roots of wild-growing Alkanna tinctoria.</title>
        <authorList>
            <person name="Rat A."/>
            <person name="Naranjo H.D."/>
            <person name="Lebbe L."/>
            <person name="Cnockaert M."/>
            <person name="Krigas N."/>
            <person name="Grigoriadou K."/>
            <person name="Maloupa E."/>
            <person name="Willems A."/>
        </authorList>
    </citation>
    <scope>NUCLEOTIDE SEQUENCE [LARGE SCALE GENOMIC DNA]</scope>
    <source>
        <strain evidence="3">LMG 31523</strain>
    </source>
</reference>
<sequence>MSSGSDAIRAADRRLHYEEITPGMAWQTGGITVTEAHLLAFAGLSGDFYDIHVDDAYAQALGYPGRIAHGLLGLAMADGLKNRAQTQLAAIVSLGWRWRFVGPILIGDRLQASIRVTGLRPTRHADRGIVTLGFDLRTQRGETVQEGENDMMVHRRVAAPPAEVSPPSR</sequence>
<dbReference type="PANTHER" id="PTHR43664">
    <property type="entry name" value="MONOAMINE OXIDASE-RELATED"/>
    <property type="match status" value="1"/>
</dbReference>
<gene>
    <name evidence="2" type="ORF">GXW71_20125</name>
</gene>
<proteinExistence type="predicted"/>
<dbReference type="SUPFAM" id="SSF54637">
    <property type="entry name" value="Thioesterase/thiol ester dehydrase-isomerase"/>
    <property type="match status" value="1"/>
</dbReference>
<organism evidence="2 3">
    <name type="scientific">Plastoroseomonas hellenica</name>
    <dbReference type="NCBI Taxonomy" id="2687306"/>
    <lineage>
        <taxon>Bacteria</taxon>
        <taxon>Pseudomonadati</taxon>
        <taxon>Pseudomonadota</taxon>
        <taxon>Alphaproteobacteria</taxon>
        <taxon>Acetobacterales</taxon>
        <taxon>Acetobacteraceae</taxon>
        <taxon>Plastoroseomonas</taxon>
    </lineage>
</organism>
<dbReference type="RefSeq" id="WP_211854411.1">
    <property type="nucleotide sequence ID" value="NZ_JAAGBB010000025.1"/>
</dbReference>
<evidence type="ECO:0000259" key="1">
    <source>
        <dbReference type="Pfam" id="PF01575"/>
    </source>
</evidence>
<dbReference type="PANTHER" id="PTHR43664:SF1">
    <property type="entry name" value="BETA-METHYLMALYL-COA DEHYDRATASE"/>
    <property type="match status" value="1"/>
</dbReference>
<dbReference type="InterPro" id="IPR052342">
    <property type="entry name" value="MCH/BMMD"/>
</dbReference>
<dbReference type="Pfam" id="PF01575">
    <property type="entry name" value="MaoC_dehydratas"/>
    <property type="match status" value="1"/>
</dbReference>
<protein>
    <submittedName>
        <fullName evidence="2">Acyl dehydratase</fullName>
    </submittedName>
</protein>